<gene>
    <name evidence="1" type="ORF">JTE90_021139</name>
</gene>
<evidence type="ECO:0000313" key="1">
    <source>
        <dbReference type="EMBL" id="KAG8177806.1"/>
    </source>
</evidence>
<organism evidence="1 2">
    <name type="scientific">Oedothorax gibbosus</name>
    <dbReference type="NCBI Taxonomy" id="931172"/>
    <lineage>
        <taxon>Eukaryota</taxon>
        <taxon>Metazoa</taxon>
        <taxon>Ecdysozoa</taxon>
        <taxon>Arthropoda</taxon>
        <taxon>Chelicerata</taxon>
        <taxon>Arachnida</taxon>
        <taxon>Araneae</taxon>
        <taxon>Araneomorphae</taxon>
        <taxon>Entelegynae</taxon>
        <taxon>Araneoidea</taxon>
        <taxon>Linyphiidae</taxon>
        <taxon>Erigoninae</taxon>
        <taxon>Oedothorax</taxon>
    </lineage>
</organism>
<name>A0AAV6U2P8_9ARAC</name>
<dbReference type="AlphaFoldDB" id="A0AAV6U2P8"/>
<proteinExistence type="predicted"/>
<accession>A0AAV6U2P8</accession>
<dbReference type="EMBL" id="JAFNEN010000748">
    <property type="protein sequence ID" value="KAG8177806.1"/>
    <property type="molecule type" value="Genomic_DNA"/>
</dbReference>
<protein>
    <submittedName>
        <fullName evidence="1">Uncharacterized protein</fullName>
    </submittedName>
</protein>
<keyword evidence="2" id="KW-1185">Reference proteome</keyword>
<dbReference type="Proteomes" id="UP000827092">
    <property type="component" value="Unassembled WGS sequence"/>
</dbReference>
<comment type="caution">
    <text evidence="1">The sequence shown here is derived from an EMBL/GenBank/DDBJ whole genome shotgun (WGS) entry which is preliminary data.</text>
</comment>
<reference evidence="1 2" key="1">
    <citation type="journal article" date="2022" name="Nat. Ecol. Evol.">
        <title>A masculinizing supergene underlies an exaggerated male reproductive morph in a spider.</title>
        <authorList>
            <person name="Hendrickx F."/>
            <person name="De Corte Z."/>
            <person name="Sonet G."/>
            <person name="Van Belleghem S.M."/>
            <person name="Kostlbacher S."/>
            <person name="Vangestel C."/>
        </authorList>
    </citation>
    <scope>NUCLEOTIDE SEQUENCE [LARGE SCALE GENOMIC DNA]</scope>
    <source>
        <strain evidence="1">W744_W776</strain>
    </source>
</reference>
<evidence type="ECO:0000313" key="2">
    <source>
        <dbReference type="Proteomes" id="UP000827092"/>
    </source>
</evidence>
<sequence>MFFKKGGHQNHRRNEIRNNAREVARLLQQLRRRKGTGGPSKDDTYGLQPRFVVLNPAAEATLPQPSVPLIDRMANSEAMLLSLEELAVFCCI</sequence>